<organism evidence="7 8">
    <name type="scientific">Tenggerimyces flavus</name>
    <dbReference type="NCBI Taxonomy" id="1708749"/>
    <lineage>
        <taxon>Bacteria</taxon>
        <taxon>Bacillati</taxon>
        <taxon>Actinomycetota</taxon>
        <taxon>Actinomycetes</taxon>
        <taxon>Propionibacteriales</taxon>
        <taxon>Nocardioidaceae</taxon>
        <taxon>Tenggerimyces</taxon>
    </lineage>
</organism>
<reference evidence="8" key="1">
    <citation type="journal article" date="2019" name="Int. J. Syst. Evol. Microbiol.">
        <title>The Global Catalogue of Microorganisms (GCM) 10K type strain sequencing project: providing services to taxonomists for standard genome sequencing and annotation.</title>
        <authorList>
            <consortium name="The Broad Institute Genomics Platform"/>
            <consortium name="The Broad Institute Genome Sequencing Center for Infectious Disease"/>
            <person name="Wu L."/>
            <person name="Ma J."/>
        </authorList>
    </citation>
    <scope>NUCLEOTIDE SEQUENCE [LARGE SCALE GENOMIC DNA]</scope>
    <source>
        <strain evidence="8">CGMCC 4.7241</strain>
    </source>
</reference>
<dbReference type="PANTHER" id="PTHR11452">
    <property type="entry name" value="ALPHA-GALACTOSIDASE/ALPHA-N-ACETYLGALACTOSAMINIDASE"/>
    <property type="match status" value="1"/>
</dbReference>
<dbReference type="Proteomes" id="UP001595699">
    <property type="component" value="Unassembled WGS sequence"/>
</dbReference>
<dbReference type="Gene3D" id="2.60.40.1180">
    <property type="entry name" value="Golgi alpha-mannosidase II"/>
    <property type="match status" value="1"/>
</dbReference>
<dbReference type="InterPro" id="IPR002241">
    <property type="entry name" value="Glyco_hydro_27"/>
</dbReference>
<evidence type="ECO:0000256" key="4">
    <source>
        <dbReference type="ARBA" id="ARBA00022801"/>
    </source>
</evidence>
<dbReference type="InterPro" id="IPR013785">
    <property type="entry name" value="Aldolase_TIM"/>
</dbReference>
<comment type="similarity">
    <text evidence="2">Belongs to the glycosyl hydrolase 27 family.</text>
</comment>
<keyword evidence="8" id="KW-1185">Reference proteome</keyword>
<feature type="domain" description="Glycosyl hydrolase family 36 N-terminal" evidence="6">
    <location>
        <begin position="45"/>
        <end position="207"/>
    </location>
</feature>
<dbReference type="InterPro" id="IPR031704">
    <property type="entry name" value="Glyco_hydro_36_N"/>
</dbReference>
<dbReference type="SUPFAM" id="SSF51445">
    <property type="entry name" value="(Trans)glycosidases"/>
    <property type="match status" value="1"/>
</dbReference>
<dbReference type="GO" id="GO:0004557">
    <property type="term" value="F:alpha-galactosidase activity"/>
    <property type="evidence" value="ECO:0007669"/>
    <property type="project" value="UniProtKB-EC"/>
</dbReference>
<dbReference type="RefSeq" id="WP_307782706.1">
    <property type="nucleotide sequence ID" value="NZ_JAFBCM010000001.1"/>
</dbReference>
<evidence type="ECO:0000256" key="2">
    <source>
        <dbReference type="ARBA" id="ARBA00009743"/>
    </source>
</evidence>
<dbReference type="EC" id="3.2.1.22" evidence="3"/>
<gene>
    <name evidence="7" type="ORF">ACFOUW_05855</name>
</gene>
<protein>
    <recommendedName>
        <fullName evidence="3">alpha-galactosidase</fullName>
        <ecNumber evidence="3">3.2.1.22</ecNumber>
    </recommendedName>
</protein>
<evidence type="ECO:0000259" key="6">
    <source>
        <dbReference type="Pfam" id="PF16875"/>
    </source>
</evidence>
<comment type="catalytic activity">
    <reaction evidence="1">
        <text>Hydrolysis of terminal, non-reducing alpha-D-galactose residues in alpha-D-galactosides, including galactose oligosaccharides, galactomannans and galactolipids.</text>
        <dbReference type="EC" id="3.2.1.22"/>
    </reaction>
</comment>
<dbReference type="EMBL" id="JBHRZH010000005">
    <property type="protein sequence ID" value="MFC3760353.1"/>
    <property type="molecule type" value="Genomic_DNA"/>
</dbReference>
<evidence type="ECO:0000256" key="5">
    <source>
        <dbReference type="ARBA" id="ARBA00023295"/>
    </source>
</evidence>
<proteinExistence type="inferred from homology"/>
<evidence type="ECO:0000313" key="8">
    <source>
        <dbReference type="Proteomes" id="UP001595699"/>
    </source>
</evidence>
<dbReference type="PRINTS" id="PR00743">
    <property type="entry name" value="GLHYDRLASE36"/>
</dbReference>
<evidence type="ECO:0000256" key="3">
    <source>
        <dbReference type="ARBA" id="ARBA00012755"/>
    </source>
</evidence>
<evidence type="ECO:0000313" key="7">
    <source>
        <dbReference type="EMBL" id="MFC3760353.1"/>
    </source>
</evidence>
<dbReference type="CDD" id="cd14791">
    <property type="entry name" value="GH36"/>
    <property type="match status" value="1"/>
</dbReference>
<comment type="caution">
    <text evidence="7">The sequence shown here is derived from an EMBL/GenBank/DDBJ whole genome shotgun (WGS) entry which is preliminary data.</text>
</comment>
<evidence type="ECO:0000256" key="1">
    <source>
        <dbReference type="ARBA" id="ARBA00001255"/>
    </source>
</evidence>
<keyword evidence="4 7" id="KW-0378">Hydrolase</keyword>
<dbReference type="Pfam" id="PF02065">
    <property type="entry name" value="Melibiase"/>
    <property type="match status" value="1"/>
</dbReference>
<dbReference type="PANTHER" id="PTHR11452:SF33">
    <property type="entry name" value="ALPHA-GALACTOSIDASE 2"/>
    <property type="match status" value="1"/>
</dbReference>
<dbReference type="InterPro" id="IPR002252">
    <property type="entry name" value="Glyco_hydro_36"/>
</dbReference>
<dbReference type="InterPro" id="IPR017853">
    <property type="entry name" value="GH"/>
</dbReference>
<name>A0ABV7Y6K7_9ACTN</name>
<sequence>MLKCDLDQGGLAVELGPWAELASSEAFGVRVDGELLTARSPGLRVQGLDRTILGDGVEETVVRYERADTPALAVEWHVERRDALELAEAWVVVRNLGPGELTVDRLDSIRVDLATGGAGAELRSFTSSWGLEFEPVNQPLTGDRTLQTLAGRSSKNEHPWFALVRPDGVALAGAPVWSGNWVFRFEETPQGHRLSGGLHDEGFAKRLGPGEDIEAPHVVLATGADVDATSVAFAHVARETAPANALASQLPVEWNTWWTYEDHSIDEQVFRANVDAAAELGIEVCTLDAGWFGPSDTGSHWTDHRGDWDHVNAERFPSGLRALADYVHERGMRFGIWCEIEAIGPKAAVAERRPDLPARRDGQPLGQVCFGNPDAAQWAYETLDRLVSDEGADWIKLDFNLDPGLGCNRTDHGHGPDDGLFEHYRGYYGVLTRIRERHPDVVLENCSSGGLRIDLGMLRQTHLTFLSDPDWPEHGLQLLWGASLMLPPNLLLHWGFSEWYGDHRHQTFDPRDPNLQPHQVDYYRRIAMVGSTGLSWGLPNLPENVHARLASNNRTYAELVRPYIRDADLHRLTDQPKRFGEGDRWAGFQYARPDGSSHLALLFRLPGGEDERTIALHGLAEDADYDVSWLDADRRETRGGADLMTTGLHLRLPEEGSEIVVLVRR</sequence>
<dbReference type="Gene3D" id="3.20.20.70">
    <property type="entry name" value="Aldolase class I"/>
    <property type="match status" value="1"/>
</dbReference>
<accession>A0ABV7Y6K7</accession>
<keyword evidence="5 7" id="KW-0326">Glycosidase</keyword>
<dbReference type="Pfam" id="PF16875">
    <property type="entry name" value="Glyco_hydro_36N"/>
    <property type="match status" value="1"/>
</dbReference>
<dbReference type="InterPro" id="IPR038417">
    <property type="entry name" value="Alpga-gal_N_sf"/>
</dbReference>
<dbReference type="PIRSF" id="PIRSF005536">
    <property type="entry name" value="Agal"/>
    <property type="match status" value="1"/>
</dbReference>
<dbReference type="Gene3D" id="2.70.98.60">
    <property type="entry name" value="alpha-galactosidase from lactobacil brevis"/>
    <property type="match status" value="1"/>
</dbReference>
<dbReference type="InterPro" id="IPR013780">
    <property type="entry name" value="Glyco_hydro_b"/>
</dbReference>